<dbReference type="Gene3D" id="1.10.3730.20">
    <property type="match status" value="1"/>
</dbReference>
<dbReference type="Proteomes" id="UP000196587">
    <property type="component" value="Unassembled WGS sequence"/>
</dbReference>
<accession>A0A1Y4JPY0</accession>
<feature type="transmembrane region" description="Helical" evidence="6">
    <location>
        <begin position="247"/>
        <end position="265"/>
    </location>
</feature>
<dbReference type="InterPro" id="IPR050638">
    <property type="entry name" value="AA-Vitamin_Transporters"/>
</dbReference>
<feature type="domain" description="EamA" evidence="7">
    <location>
        <begin position="7"/>
        <end position="140"/>
    </location>
</feature>
<sequence length="309" mass="32834">MQNTTIKGFLYAALSSSTFGLAPFFSISLLVAGFSSFEVLTYRWGIASLILAIAGIILGERFRITGKDWQTVFILSLFRATTSFSLVIAYQNIASGVASTIHFMYPLAVALTMMLFFKEKKSFSILFAVFISLIGAALLSSGEIDFKGGDTATGLIAAAISIFSYGGYIIGVRKSRAANIPSTALTCYVMGFGTLFYIIGGCLTDGIRPATDSHAWLNILGLAIPATAVSNISLVKAIKHVGPTLTSIFGALEPLTAIIIGCCVFKESFTWSSAIGIALIVTAVTVVILHENGTGKVRKNPTSSAYNPR</sequence>
<feature type="domain" description="EamA" evidence="7">
    <location>
        <begin position="153"/>
        <end position="288"/>
    </location>
</feature>
<comment type="caution">
    <text evidence="8">The sequence shown here is derived from an EMBL/GenBank/DDBJ whole genome shotgun (WGS) entry which is preliminary data.</text>
</comment>
<evidence type="ECO:0000313" key="8">
    <source>
        <dbReference type="EMBL" id="OUP34543.1"/>
    </source>
</evidence>
<dbReference type="PANTHER" id="PTHR32322">
    <property type="entry name" value="INNER MEMBRANE TRANSPORTER"/>
    <property type="match status" value="1"/>
</dbReference>
<name>A0A1Y4JPY0_9BACE</name>
<evidence type="ECO:0000256" key="3">
    <source>
        <dbReference type="ARBA" id="ARBA00022692"/>
    </source>
</evidence>
<evidence type="ECO:0000259" key="7">
    <source>
        <dbReference type="Pfam" id="PF00892"/>
    </source>
</evidence>
<evidence type="ECO:0000256" key="6">
    <source>
        <dbReference type="SAM" id="Phobius"/>
    </source>
</evidence>
<organism evidence="8 9">
    <name type="scientific">Bacteroides clarus</name>
    <dbReference type="NCBI Taxonomy" id="626929"/>
    <lineage>
        <taxon>Bacteria</taxon>
        <taxon>Pseudomonadati</taxon>
        <taxon>Bacteroidota</taxon>
        <taxon>Bacteroidia</taxon>
        <taxon>Bacteroidales</taxon>
        <taxon>Bacteroidaceae</taxon>
        <taxon>Bacteroides</taxon>
    </lineage>
</organism>
<feature type="transmembrane region" description="Helical" evidence="6">
    <location>
        <begin position="183"/>
        <end position="203"/>
    </location>
</feature>
<feature type="transmembrane region" description="Helical" evidence="6">
    <location>
        <begin position="271"/>
        <end position="289"/>
    </location>
</feature>
<reference evidence="9" key="1">
    <citation type="submission" date="2017-04" db="EMBL/GenBank/DDBJ databases">
        <title>Function of individual gut microbiota members based on whole genome sequencing of pure cultures obtained from chicken caecum.</title>
        <authorList>
            <person name="Medvecky M."/>
            <person name="Cejkova D."/>
            <person name="Polansky O."/>
            <person name="Karasova D."/>
            <person name="Kubasova T."/>
            <person name="Cizek A."/>
            <person name="Rychlik I."/>
        </authorList>
    </citation>
    <scope>NUCLEOTIDE SEQUENCE [LARGE SCALE GENOMIC DNA]</scope>
    <source>
        <strain evidence="9">An189</strain>
    </source>
</reference>
<keyword evidence="3 6" id="KW-0812">Transmembrane</keyword>
<evidence type="ECO:0000256" key="4">
    <source>
        <dbReference type="ARBA" id="ARBA00022989"/>
    </source>
</evidence>
<comment type="subcellular location">
    <subcellularLocation>
        <location evidence="1">Cell membrane</location>
        <topology evidence="1">Multi-pass membrane protein</topology>
    </subcellularLocation>
</comment>
<protein>
    <submittedName>
        <fullName evidence="8">EamA family transporter</fullName>
    </submittedName>
</protein>
<evidence type="ECO:0000313" key="9">
    <source>
        <dbReference type="Proteomes" id="UP000196587"/>
    </source>
</evidence>
<proteinExistence type="predicted"/>
<keyword evidence="2" id="KW-1003">Cell membrane</keyword>
<dbReference type="GO" id="GO:0005886">
    <property type="term" value="C:plasma membrane"/>
    <property type="evidence" value="ECO:0007669"/>
    <property type="project" value="UniProtKB-SubCell"/>
</dbReference>
<dbReference type="PANTHER" id="PTHR32322:SF18">
    <property type="entry name" value="S-ADENOSYLMETHIONINE_S-ADENOSYLHOMOCYSTEINE TRANSPORTER"/>
    <property type="match status" value="1"/>
</dbReference>
<dbReference type="AlphaFoldDB" id="A0A1Y4JPY0"/>
<feature type="transmembrane region" description="Helical" evidence="6">
    <location>
        <begin position="96"/>
        <end position="116"/>
    </location>
</feature>
<dbReference type="RefSeq" id="WP_087412691.1">
    <property type="nucleotide sequence ID" value="NZ_CALIXP010000017.1"/>
</dbReference>
<feature type="transmembrane region" description="Helical" evidence="6">
    <location>
        <begin position="152"/>
        <end position="171"/>
    </location>
</feature>
<dbReference type="SUPFAM" id="SSF103481">
    <property type="entry name" value="Multidrug resistance efflux transporter EmrE"/>
    <property type="match status" value="2"/>
</dbReference>
<keyword evidence="4 6" id="KW-1133">Transmembrane helix</keyword>
<dbReference type="InterPro" id="IPR037185">
    <property type="entry name" value="EmrE-like"/>
</dbReference>
<keyword evidence="5 6" id="KW-0472">Membrane</keyword>
<gene>
    <name evidence="8" type="ORF">B5F24_08850</name>
</gene>
<feature type="transmembrane region" description="Helical" evidence="6">
    <location>
        <begin position="40"/>
        <end position="59"/>
    </location>
</feature>
<feature type="transmembrane region" description="Helical" evidence="6">
    <location>
        <begin position="215"/>
        <end position="235"/>
    </location>
</feature>
<evidence type="ECO:0000256" key="2">
    <source>
        <dbReference type="ARBA" id="ARBA00022475"/>
    </source>
</evidence>
<feature type="transmembrane region" description="Helical" evidence="6">
    <location>
        <begin position="9"/>
        <end position="34"/>
    </location>
</feature>
<evidence type="ECO:0000256" key="5">
    <source>
        <dbReference type="ARBA" id="ARBA00023136"/>
    </source>
</evidence>
<evidence type="ECO:0000256" key="1">
    <source>
        <dbReference type="ARBA" id="ARBA00004651"/>
    </source>
</evidence>
<dbReference type="Pfam" id="PF00892">
    <property type="entry name" value="EamA"/>
    <property type="match status" value="2"/>
</dbReference>
<feature type="transmembrane region" description="Helical" evidence="6">
    <location>
        <begin position="123"/>
        <end position="140"/>
    </location>
</feature>
<feature type="transmembrane region" description="Helical" evidence="6">
    <location>
        <begin position="71"/>
        <end position="90"/>
    </location>
</feature>
<dbReference type="EMBL" id="NFKE01000005">
    <property type="protein sequence ID" value="OUP34543.1"/>
    <property type="molecule type" value="Genomic_DNA"/>
</dbReference>
<dbReference type="InterPro" id="IPR000620">
    <property type="entry name" value="EamA_dom"/>
</dbReference>